<dbReference type="PANTHER" id="PTHR48106">
    <property type="entry name" value="QUINONE OXIDOREDUCTASE PIG3-RELATED"/>
    <property type="match status" value="1"/>
</dbReference>
<dbReference type="FunFam" id="3.40.50.720:FF:000053">
    <property type="entry name" value="Quinone oxidoreductase 1"/>
    <property type="match status" value="1"/>
</dbReference>
<dbReference type="GO" id="GO:0102523">
    <property type="term" value="F:2-chloroacrylate reductase activity"/>
    <property type="evidence" value="ECO:0007669"/>
    <property type="project" value="UniProtKB-EC"/>
</dbReference>
<dbReference type="Pfam" id="PF08240">
    <property type="entry name" value="ADH_N"/>
    <property type="match status" value="1"/>
</dbReference>
<dbReference type="AlphaFoldDB" id="A0A399EF65"/>
<reference evidence="4 5" key="1">
    <citation type="submission" date="2018-08" db="EMBL/GenBank/DDBJ databases">
        <title>Meiothermus terrae DSM 26712 genome sequencing project.</title>
        <authorList>
            <person name="Da Costa M.S."/>
            <person name="Albuquerque L."/>
            <person name="Raposo P."/>
            <person name="Froufe H.J.C."/>
            <person name="Barroso C.S."/>
            <person name="Egas C."/>
        </authorList>
    </citation>
    <scope>NUCLEOTIDE SEQUENCE [LARGE SCALE GENOMIC DNA]</scope>
    <source>
        <strain evidence="4 5">DSM 26712</strain>
    </source>
</reference>
<dbReference type="SUPFAM" id="SSF51735">
    <property type="entry name" value="NAD(P)-binding Rossmann-fold domains"/>
    <property type="match status" value="1"/>
</dbReference>
<dbReference type="Pfam" id="PF00107">
    <property type="entry name" value="ADH_zinc_N"/>
    <property type="match status" value="1"/>
</dbReference>
<evidence type="ECO:0000313" key="4">
    <source>
        <dbReference type="EMBL" id="RIH82588.1"/>
    </source>
</evidence>
<evidence type="ECO:0000256" key="2">
    <source>
        <dbReference type="ARBA" id="ARBA00023002"/>
    </source>
</evidence>
<dbReference type="GO" id="GO:0003960">
    <property type="term" value="F:quinone reductase (NADPH) activity"/>
    <property type="evidence" value="ECO:0007669"/>
    <property type="project" value="InterPro"/>
</dbReference>
<accession>A0A399EF65</accession>
<evidence type="ECO:0000313" key="5">
    <source>
        <dbReference type="Proteomes" id="UP000265715"/>
    </source>
</evidence>
<dbReference type="GO" id="GO:0035925">
    <property type="term" value="F:mRNA 3'-UTR AU-rich region binding"/>
    <property type="evidence" value="ECO:0007669"/>
    <property type="project" value="TreeGrafter"/>
</dbReference>
<dbReference type="CDD" id="cd05286">
    <property type="entry name" value="QOR2"/>
    <property type="match status" value="1"/>
</dbReference>
<dbReference type="GO" id="GO:0005829">
    <property type="term" value="C:cytosol"/>
    <property type="evidence" value="ECO:0007669"/>
    <property type="project" value="TreeGrafter"/>
</dbReference>
<dbReference type="EMBL" id="QXDL01000115">
    <property type="protein sequence ID" value="RIH82588.1"/>
    <property type="molecule type" value="Genomic_DNA"/>
</dbReference>
<dbReference type="PANTHER" id="PTHR48106:SF13">
    <property type="entry name" value="QUINONE OXIDOREDUCTASE-RELATED"/>
    <property type="match status" value="1"/>
</dbReference>
<sequence length="320" mass="33908">MKAIRVHNPGGLEAMRLEEIPVPTPGEGQALVRVEAVGVNFIDVYKRSGIYKLDTPFTLGEEAAGVVEAVGPGVSGLRPGDRVAYANVMGAYAGYAVVPADKLVRVPEGLDSRTAAALMLQGMTAHYLVKSTYPLGAGETCVVHAGAGGVGLLLIQMAKMAGARVIATASSEAKRALARGAGADHTLPYEGFEQGVLEITGGQKADVVYDGVGQATWEGSLNSLRVRGMLVLYGQSSGPVPPFDPQVLNRKGGLYLTRPSLWHYTQDRAELEWRAGEVLRWAAEGRLQVRIGAEFPLEQAAEAHAKLQGRETTGKVLLIP</sequence>
<keyword evidence="1" id="KW-0521">NADP</keyword>
<organism evidence="4 5">
    <name type="scientific">Calidithermus terrae</name>
    <dbReference type="NCBI Taxonomy" id="1408545"/>
    <lineage>
        <taxon>Bacteria</taxon>
        <taxon>Thermotogati</taxon>
        <taxon>Deinococcota</taxon>
        <taxon>Deinococci</taxon>
        <taxon>Thermales</taxon>
        <taxon>Thermaceae</taxon>
        <taxon>Calidithermus</taxon>
    </lineage>
</organism>
<dbReference type="SUPFAM" id="SSF50129">
    <property type="entry name" value="GroES-like"/>
    <property type="match status" value="1"/>
</dbReference>
<keyword evidence="2 4" id="KW-0560">Oxidoreductase</keyword>
<dbReference type="InterPro" id="IPR036291">
    <property type="entry name" value="NAD(P)-bd_dom_sf"/>
</dbReference>
<dbReference type="SMART" id="SM00829">
    <property type="entry name" value="PKS_ER"/>
    <property type="match status" value="1"/>
</dbReference>
<dbReference type="InterPro" id="IPR013149">
    <property type="entry name" value="ADH-like_C"/>
</dbReference>
<dbReference type="GO" id="GO:0070402">
    <property type="term" value="F:NADPH binding"/>
    <property type="evidence" value="ECO:0007669"/>
    <property type="project" value="TreeGrafter"/>
</dbReference>
<name>A0A399EF65_9DEIN</name>
<protein>
    <submittedName>
        <fullName evidence="4">2-haloacrylate reductase</fullName>
        <ecNumber evidence="4">1.3.1.103</ecNumber>
    </submittedName>
</protein>
<feature type="domain" description="Enoyl reductase (ER)" evidence="3">
    <location>
        <begin position="10"/>
        <end position="318"/>
    </location>
</feature>
<evidence type="ECO:0000259" key="3">
    <source>
        <dbReference type="SMART" id="SM00829"/>
    </source>
</evidence>
<dbReference type="EC" id="1.3.1.103" evidence="4"/>
<dbReference type="OrthoDB" id="9787435at2"/>
<dbReference type="InterPro" id="IPR011032">
    <property type="entry name" value="GroES-like_sf"/>
</dbReference>
<dbReference type="Proteomes" id="UP000265715">
    <property type="component" value="Unassembled WGS sequence"/>
</dbReference>
<proteinExistence type="predicted"/>
<keyword evidence="5" id="KW-1185">Reference proteome</keyword>
<dbReference type="InterPro" id="IPR020843">
    <property type="entry name" value="ER"/>
</dbReference>
<dbReference type="InterPro" id="IPR047618">
    <property type="entry name" value="QOR-like"/>
</dbReference>
<dbReference type="InterPro" id="IPR013154">
    <property type="entry name" value="ADH-like_N"/>
</dbReference>
<gene>
    <name evidence="4" type="ORF">Mterra_02596</name>
</gene>
<dbReference type="Gene3D" id="3.40.50.720">
    <property type="entry name" value="NAD(P)-binding Rossmann-like Domain"/>
    <property type="match status" value="1"/>
</dbReference>
<evidence type="ECO:0000256" key="1">
    <source>
        <dbReference type="ARBA" id="ARBA00022857"/>
    </source>
</evidence>
<comment type="caution">
    <text evidence="4">The sequence shown here is derived from an EMBL/GenBank/DDBJ whole genome shotgun (WGS) entry which is preliminary data.</text>
</comment>
<dbReference type="Gene3D" id="3.90.180.10">
    <property type="entry name" value="Medium-chain alcohol dehydrogenases, catalytic domain"/>
    <property type="match status" value="1"/>
</dbReference>
<dbReference type="RefSeq" id="WP_119315601.1">
    <property type="nucleotide sequence ID" value="NZ_QXDL01000115.1"/>
</dbReference>